<protein>
    <submittedName>
        <fullName evidence="1">Uncharacterized protein</fullName>
    </submittedName>
</protein>
<keyword evidence="2" id="KW-1185">Reference proteome</keyword>
<reference evidence="1 2" key="1">
    <citation type="submission" date="2019-06" db="EMBL/GenBank/DDBJ databases">
        <title>Micromonospora ordensis sp. nov., isolated from deep marine sediment.</title>
        <authorList>
            <person name="Veyisoglu A."/>
            <person name="Carro L."/>
            <person name="Klenk H.-P."/>
            <person name="Sahin N."/>
        </authorList>
    </citation>
    <scope>NUCLEOTIDE SEQUENCE [LARGE SCALE GENOMIC DNA]</scope>
    <source>
        <strain evidence="1 2">S2509</strain>
    </source>
</reference>
<name>A0A5C4QE91_9ACTN</name>
<dbReference type="RefSeq" id="WP_139587279.1">
    <property type="nucleotide sequence ID" value="NZ_VDFY01000242.1"/>
</dbReference>
<evidence type="ECO:0000313" key="1">
    <source>
        <dbReference type="EMBL" id="TNH23307.1"/>
    </source>
</evidence>
<proteinExistence type="predicted"/>
<accession>A0A5C4QE91</accession>
<comment type="caution">
    <text evidence="1">The sequence shown here is derived from an EMBL/GenBank/DDBJ whole genome shotgun (WGS) entry which is preliminary data.</text>
</comment>
<dbReference type="EMBL" id="VDFY01000242">
    <property type="protein sequence ID" value="TNH23307.1"/>
    <property type="molecule type" value="Genomic_DNA"/>
</dbReference>
<dbReference type="Proteomes" id="UP000306145">
    <property type="component" value="Unassembled WGS sequence"/>
</dbReference>
<dbReference type="AlphaFoldDB" id="A0A5C4QE91"/>
<evidence type="ECO:0000313" key="2">
    <source>
        <dbReference type="Proteomes" id="UP000306145"/>
    </source>
</evidence>
<organism evidence="1 2">
    <name type="scientific">Micromonospora orduensis</name>
    <dbReference type="NCBI Taxonomy" id="1420891"/>
    <lineage>
        <taxon>Bacteria</taxon>
        <taxon>Bacillati</taxon>
        <taxon>Actinomycetota</taxon>
        <taxon>Actinomycetes</taxon>
        <taxon>Micromonosporales</taxon>
        <taxon>Micromonosporaceae</taxon>
        <taxon>Micromonospora</taxon>
    </lineage>
</organism>
<sequence length="99" mass="10794">MHNLPTPPVSEHPAWCDKQDCERRAEHRSPAMNVDTNRPEAAIVDVALTQALHPLAEPAVSMTVIEGQAAQHIALSIGQARVLRYRLANLIDAAKGGQR</sequence>
<dbReference type="OrthoDB" id="3398794at2"/>
<gene>
    <name evidence="1" type="ORF">FHG89_27335</name>
</gene>